<evidence type="ECO:0000256" key="1">
    <source>
        <dbReference type="PROSITE-ProRule" id="PRU00047"/>
    </source>
</evidence>
<keyword evidence="1" id="KW-0479">Metal-binding</keyword>
<evidence type="ECO:0000259" key="3">
    <source>
        <dbReference type="PROSITE" id="PS50158"/>
    </source>
</evidence>
<dbReference type="GO" id="GO:0008270">
    <property type="term" value="F:zinc ion binding"/>
    <property type="evidence" value="ECO:0007669"/>
    <property type="project" value="UniProtKB-KW"/>
</dbReference>
<keyword evidence="1" id="KW-0862">Zinc</keyword>
<comment type="caution">
    <text evidence="4">The sequence shown here is derived from an EMBL/GenBank/DDBJ whole genome shotgun (WGS) entry which is preliminary data.</text>
</comment>
<gene>
    <name evidence="4" type="ORF">DPMN_124896</name>
</gene>
<dbReference type="InterPro" id="IPR001878">
    <property type="entry name" value="Znf_CCHC"/>
</dbReference>
<feature type="domain" description="CCHC-type" evidence="3">
    <location>
        <begin position="122"/>
        <end position="135"/>
    </location>
</feature>
<dbReference type="PROSITE" id="PS50158">
    <property type="entry name" value="ZF_CCHC"/>
    <property type="match status" value="1"/>
</dbReference>
<proteinExistence type="predicted"/>
<name>A0A9D4JWM2_DREPO</name>
<protein>
    <recommendedName>
        <fullName evidence="3">CCHC-type domain-containing protein</fullName>
    </recommendedName>
</protein>
<sequence length="175" mass="19487">MCEKALSLRDVSKAVDLMKELKDKIQHRNKIIRIADSSSAGWNTFNEYEMIDYASDSDDDRKMRKAEERAVAKADKRKKAMLNSTVNYNAFRNSTSYSQAGRGSGRGIFMGRRFDQLGEVMCYKCGNVGHFASGCAVNVGAPGNVISRGRRVPPPATVSSAAQQQQLEQQKQEQQ</sequence>
<evidence type="ECO:0000256" key="2">
    <source>
        <dbReference type="SAM" id="MobiDB-lite"/>
    </source>
</evidence>
<evidence type="ECO:0000313" key="4">
    <source>
        <dbReference type="EMBL" id="KAH3823098.1"/>
    </source>
</evidence>
<feature type="region of interest" description="Disordered" evidence="2">
    <location>
        <begin position="147"/>
        <end position="175"/>
    </location>
</feature>
<accession>A0A9D4JWM2</accession>
<reference evidence="4" key="1">
    <citation type="journal article" date="2019" name="bioRxiv">
        <title>The Genome of the Zebra Mussel, Dreissena polymorpha: A Resource for Invasive Species Research.</title>
        <authorList>
            <person name="McCartney M.A."/>
            <person name="Auch B."/>
            <person name="Kono T."/>
            <person name="Mallez S."/>
            <person name="Zhang Y."/>
            <person name="Obille A."/>
            <person name="Becker A."/>
            <person name="Abrahante J.E."/>
            <person name="Garbe J."/>
            <person name="Badalamenti J.P."/>
            <person name="Herman A."/>
            <person name="Mangelson H."/>
            <person name="Liachko I."/>
            <person name="Sullivan S."/>
            <person name="Sone E.D."/>
            <person name="Koren S."/>
            <person name="Silverstein K.A.T."/>
            <person name="Beckman K.B."/>
            <person name="Gohl D.M."/>
        </authorList>
    </citation>
    <scope>NUCLEOTIDE SEQUENCE</scope>
    <source>
        <strain evidence="4">Duluth1</strain>
        <tissue evidence="4">Whole animal</tissue>
    </source>
</reference>
<keyword evidence="1" id="KW-0863">Zinc-finger</keyword>
<organism evidence="4 5">
    <name type="scientific">Dreissena polymorpha</name>
    <name type="common">Zebra mussel</name>
    <name type="synonym">Mytilus polymorpha</name>
    <dbReference type="NCBI Taxonomy" id="45954"/>
    <lineage>
        <taxon>Eukaryota</taxon>
        <taxon>Metazoa</taxon>
        <taxon>Spiralia</taxon>
        <taxon>Lophotrochozoa</taxon>
        <taxon>Mollusca</taxon>
        <taxon>Bivalvia</taxon>
        <taxon>Autobranchia</taxon>
        <taxon>Heteroconchia</taxon>
        <taxon>Euheterodonta</taxon>
        <taxon>Imparidentia</taxon>
        <taxon>Neoheterodontei</taxon>
        <taxon>Myida</taxon>
        <taxon>Dreissenoidea</taxon>
        <taxon>Dreissenidae</taxon>
        <taxon>Dreissena</taxon>
    </lineage>
</organism>
<dbReference type="AlphaFoldDB" id="A0A9D4JWM2"/>
<dbReference type="InterPro" id="IPR036875">
    <property type="entry name" value="Znf_CCHC_sf"/>
</dbReference>
<reference evidence="4" key="2">
    <citation type="submission" date="2020-11" db="EMBL/GenBank/DDBJ databases">
        <authorList>
            <person name="McCartney M.A."/>
            <person name="Auch B."/>
            <person name="Kono T."/>
            <person name="Mallez S."/>
            <person name="Becker A."/>
            <person name="Gohl D.M."/>
            <person name="Silverstein K.A.T."/>
            <person name="Koren S."/>
            <person name="Bechman K.B."/>
            <person name="Herman A."/>
            <person name="Abrahante J.E."/>
            <person name="Garbe J."/>
        </authorList>
    </citation>
    <scope>NUCLEOTIDE SEQUENCE</scope>
    <source>
        <strain evidence="4">Duluth1</strain>
        <tissue evidence="4">Whole animal</tissue>
    </source>
</reference>
<evidence type="ECO:0000313" key="5">
    <source>
        <dbReference type="Proteomes" id="UP000828390"/>
    </source>
</evidence>
<dbReference type="SUPFAM" id="SSF57756">
    <property type="entry name" value="Retrovirus zinc finger-like domains"/>
    <property type="match status" value="1"/>
</dbReference>
<keyword evidence="5" id="KW-1185">Reference proteome</keyword>
<dbReference type="Proteomes" id="UP000828390">
    <property type="component" value="Unassembled WGS sequence"/>
</dbReference>
<dbReference type="EMBL" id="JAIWYP010000005">
    <property type="protein sequence ID" value="KAH3823098.1"/>
    <property type="molecule type" value="Genomic_DNA"/>
</dbReference>
<dbReference type="GO" id="GO:0003676">
    <property type="term" value="F:nucleic acid binding"/>
    <property type="evidence" value="ECO:0007669"/>
    <property type="project" value="InterPro"/>
</dbReference>